<evidence type="ECO:0000313" key="2">
    <source>
        <dbReference type="EMBL" id="MCY6957783.1"/>
    </source>
</evidence>
<dbReference type="RefSeq" id="WP_268060181.1">
    <property type="nucleotide sequence ID" value="NZ_JAPQFJ010000003.1"/>
</dbReference>
<dbReference type="PANTHER" id="PTHR37423">
    <property type="entry name" value="SOLUBLE LYTIC MUREIN TRANSGLYCOSYLASE-RELATED"/>
    <property type="match status" value="1"/>
</dbReference>
<dbReference type="InterPro" id="IPR008258">
    <property type="entry name" value="Transglycosylase_SLT_dom_1"/>
</dbReference>
<accession>A0ABT4D7Y5</accession>
<dbReference type="Pfam" id="PF01464">
    <property type="entry name" value="SLT"/>
    <property type="match status" value="1"/>
</dbReference>
<dbReference type="Proteomes" id="UP001144612">
    <property type="component" value="Unassembled WGS sequence"/>
</dbReference>
<name>A0ABT4D7Y5_9CLOT</name>
<dbReference type="CDD" id="cd16896">
    <property type="entry name" value="LT_Slt70-like"/>
    <property type="match status" value="1"/>
</dbReference>
<comment type="caution">
    <text evidence="2">The sequence shown here is derived from an EMBL/GenBank/DDBJ whole genome shotgun (WGS) entry which is preliminary data.</text>
</comment>
<dbReference type="Gene3D" id="1.10.530.10">
    <property type="match status" value="1"/>
</dbReference>
<gene>
    <name evidence="2" type="ORF">OW729_04080</name>
</gene>
<feature type="domain" description="Transglycosylase SLT" evidence="1">
    <location>
        <begin position="37"/>
        <end position="152"/>
    </location>
</feature>
<evidence type="ECO:0000259" key="1">
    <source>
        <dbReference type="Pfam" id="PF01464"/>
    </source>
</evidence>
<organism evidence="2 3">
    <name type="scientific">Clostridium brassicae</name>
    <dbReference type="NCBI Taxonomy" id="2999072"/>
    <lineage>
        <taxon>Bacteria</taxon>
        <taxon>Bacillati</taxon>
        <taxon>Bacillota</taxon>
        <taxon>Clostridia</taxon>
        <taxon>Eubacteriales</taxon>
        <taxon>Clostridiaceae</taxon>
        <taxon>Clostridium</taxon>
    </lineage>
</organism>
<dbReference type="SUPFAM" id="SSF53955">
    <property type="entry name" value="Lysozyme-like"/>
    <property type="match status" value="1"/>
</dbReference>
<dbReference type="InterPro" id="IPR023346">
    <property type="entry name" value="Lysozyme-like_dom_sf"/>
</dbReference>
<sequence>MKAGKKIKVIIILAVLIIIMANIKPIGRVVYPIKYDDYIEKYSTMYNIESYMVAAIIKVESNYDKSALSKKNAIGLMQLTPSTAKEIAKKMNIENFTPDMILDPELNIRMGCWYIDDLKKEFGNNMDLVLAAYNGGRGNVKKWLRSEETSKDGQNLHYIPFKETDKYVKKVKVNYNIYKYLYSDKKHNLLN</sequence>
<dbReference type="PANTHER" id="PTHR37423:SF2">
    <property type="entry name" value="MEMBRANE-BOUND LYTIC MUREIN TRANSGLYCOSYLASE C"/>
    <property type="match status" value="1"/>
</dbReference>
<keyword evidence="3" id="KW-1185">Reference proteome</keyword>
<evidence type="ECO:0000313" key="3">
    <source>
        <dbReference type="Proteomes" id="UP001144612"/>
    </source>
</evidence>
<protein>
    <submittedName>
        <fullName evidence="2">Lytic transglycosylase domain-containing protein</fullName>
    </submittedName>
</protein>
<reference evidence="2" key="1">
    <citation type="submission" date="2022-12" db="EMBL/GenBank/DDBJ databases">
        <title>Clostridium sp. nov., isolated from industrial wastewater.</title>
        <authorList>
            <person name="Jiayan W."/>
        </authorList>
    </citation>
    <scope>NUCLEOTIDE SEQUENCE</scope>
    <source>
        <strain evidence="2">ZC22-4</strain>
    </source>
</reference>
<proteinExistence type="predicted"/>
<dbReference type="EMBL" id="JAPQFJ010000003">
    <property type="protein sequence ID" value="MCY6957783.1"/>
    <property type="molecule type" value="Genomic_DNA"/>
</dbReference>